<feature type="region of interest" description="Disordered" evidence="1">
    <location>
        <begin position="61"/>
        <end position="186"/>
    </location>
</feature>
<keyword evidence="2" id="KW-0472">Membrane</keyword>
<feature type="transmembrane region" description="Helical" evidence="2">
    <location>
        <begin position="7"/>
        <end position="26"/>
    </location>
</feature>
<proteinExistence type="predicted"/>
<evidence type="ECO:0000313" key="3">
    <source>
        <dbReference type="EMBL" id="GGK55411.1"/>
    </source>
</evidence>
<feature type="transmembrane region" description="Helical" evidence="2">
    <location>
        <begin position="302"/>
        <end position="322"/>
    </location>
</feature>
<reference evidence="3" key="2">
    <citation type="submission" date="2020-09" db="EMBL/GenBank/DDBJ databases">
        <authorList>
            <person name="Sun Q."/>
            <person name="Zhou Y."/>
        </authorList>
    </citation>
    <scope>NUCLEOTIDE SEQUENCE</scope>
    <source>
        <strain evidence="3">CGMCC 4.7278</strain>
    </source>
</reference>
<feature type="compositionally biased region" description="Basic and acidic residues" evidence="1">
    <location>
        <begin position="89"/>
        <end position="101"/>
    </location>
</feature>
<protein>
    <submittedName>
        <fullName evidence="3">Uncharacterized protein</fullName>
    </submittedName>
</protein>
<dbReference type="Proteomes" id="UP000612956">
    <property type="component" value="Unassembled WGS sequence"/>
</dbReference>
<evidence type="ECO:0000256" key="1">
    <source>
        <dbReference type="SAM" id="MobiDB-lite"/>
    </source>
</evidence>
<dbReference type="AlphaFoldDB" id="A0A917VAC9"/>
<feature type="transmembrane region" description="Helical" evidence="2">
    <location>
        <begin position="277"/>
        <end position="296"/>
    </location>
</feature>
<keyword evidence="2" id="KW-0812">Transmembrane</keyword>
<evidence type="ECO:0000256" key="2">
    <source>
        <dbReference type="SAM" id="Phobius"/>
    </source>
</evidence>
<name>A0A917VAC9_9NOCA</name>
<dbReference type="RefSeq" id="WP_188829415.1">
    <property type="nucleotide sequence ID" value="NZ_BMMW01000002.1"/>
</dbReference>
<sequence length="328" mass="34900">MIPAPLRYPIGVTCGTLVISLAWVPFASIDQLAVLAVATLFVGGFTVFQLVRSLGVGIRAWPSTDDATSAGRARMPTSRTPTSGMADGTDGRSGHPDELADGRAAPARRRGDARSSRSKEPLTGRENPDAGRNSRPSKPNSVHSNPTIAFGSRHERPSGGRDSQPDEAVSGHAAPGSGRGDSVVGRGGRVRQQYRLESRSWVEIRDGSACSWVPVFYSAALATSVAADVTRDGRRLSLGAVPLYPSGPVRSREPVGKLTDNPSRPRKFVRAHWYRRLLLDAQGTVAAPLIALMWVYVTSASWAAFLPATLVAAAVVTWWAAIRGSDPS</sequence>
<reference evidence="3" key="1">
    <citation type="journal article" date="2014" name="Int. J. Syst. Evol. Microbiol.">
        <title>Complete genome sequence of Corynebacterium casei LMG S-19264T (=DSM 44701T), isolated from a smear-ripened cheese.</title>
        <authorList>
            <consortium name="US DOE Joint Genome Institute (JGI-PGF)"/>
            <person name="Walter F."/>
            <person name="Albersmeier A."/>
            <person name="Kalinowski J."/>
            <person name="Ruckert C."/>
        </authorList>
    </citation>
    <scope>NUCLEOTIDE SEQUENCE</scope>
    <source>
        <strain evidence="3">CGMCC 4.7278</strain>
    </source>
</reference>
<organism evidence="3 4">
    <name type="scientific">Nocardia camponoti</name>
    <dbReference type="NCBI Taxonomy" id="1616106"/>
    <lineage>
        <taxon>Bacteria</taxon>
        <taxon>Bacillati</taxon>
        <taxon>Actinomycetota</taxon>
        <taxon>Actinomycetes</taxon>
        <taxon>Mycobacteriales</taxon>
        <taxon>Nocardiaceae</taxon>
        <taxon>Nocardia</taxon>
    </lineage>
</organism>
<gene>
    <name evidence="3" type="ORF">GCM10011591_29220</name>
</gene>
<accession>A0A917VAC9</accession>
<dbReference type="EMBL" id="BMMW01000002">
    <property type="protein sequence ID" value="GGK55411.1"/>
    <property type="molecule type" value="Genomic_DNA"/>
</dbReference>
<evidence type="ECO:0000313" key="4">
    <source>
        <dbReference type="Proteomes" id="UP000612956"/>
    </source>
</evidence>
<keyword evidence="4" id="KW-1185">Reference proteome</keyword>
<comment type="caution">
    <text evidence="3">The sequence shown here is derived from an EMBL/GenBank/DDBJ whole genome shotgun (WGS) entry which is preliminary data.</text>
</comment>
<feature type="compositionally biased region" description="Polar residues" evidence="1">
    <location>
        <begin position="134"/>
        <end position="147"/>
    </location>
</feature>
<feature type="compositionally biased region" description="Basic and acidic residues" evidence="1">
    <location>
        <begin position="109"/>
        <end position="129"/>
    </location>
</feature>
<feature type="transmembrane region" description="Helical" evidence="2">
    <location>
        <begin position="32"/>
        <end position="51"/>
    </location>
</feature>
<keyword evidence="2" id="KW-1133">Transmembrane helix</keyword>